<dbReference type="Proteomes" id="UP000076927">
    <property type="component" value="Chromosome"/>
</dbReference>
<organism evidence="1 2">
    <name type="scientific">Paenibacillus swuensis</name>
    <dbReference type="NCBI Taxonomy" id="1178515"/>
    <lineage>
        <taxon>Bacteria</taxon>
        <taxon>Bacillati</taxon>
        <taxon>Bacillota</taxon>
        <taxon>Bacilli</taxon>
        <taxon>Bacillales</taxon>
        <taxon>Paenibacillaceae</taxon>
        <taxon>Paenibacillus</taxon>
    </lineage>
</organism>
<reference evidence="1 2" key="1">
    <citation type="submission" date="2015-01" db="EMBL/GenBank/DDBJ databases">
        <title>Paenibacillus swuensis/DY6/whole genome sequencing.</title>
        <authorList>
            <person name="Kim M.K."/>
            <person name="Srinivasan S."/>
            <person name="Lee J.-J."/>
        </authorList>
    </citation>
    <scope>NUCLEOTIDE SEQUENCE [LARGE SCALE GENOMIC DNA]</scope>
    <source>
        <strain evidence="1 2">DY6</strain>
    </source>
</reference>
<dbReference type="RefSeq" id="WP_068609098.1">
    <property type="nucleotide sequence ID" value="NZ_CP011388.1"/>
</dbReference>
<gene>
    <name evidence="1" type="ORF">SY83_18190</name>
</gene>
<protein>
    <submittedName>
        <fullName evidence="1">Uncharacterized protein</fullName>
    </submittedName>
</protein>
<accession>A0A172TLJ2</accession>
<keyword evidence="2" id="KW-1185">Reference proteome</keyword>
<name>A0A172TLJ2_9BACL</name>
<dbReference type="AlphaFoldDB" id="A0A172TLJ2"/>
<dbReference type="OrthoDB" id="2628986at2"/>
<sequence length="65" mass="7370">MNISMTCECGNTTGFFSAGEETEDRAEWVEIEDDDRFKLTTDARGLKVQCKFCSRIYVIASTDHP</sequence>
<dbReference type="EMBL" id="CP011388">
    <property type="protein sequence ID" value="ANE47900.1"/>
    <property type="molecule type" value="Genomic_DNA"/>
</dbReference>
<proteinExistence type="predicted"/>
<dbReference type="KEGG" id="pswu:SY83_18190"/>
<evidence type="ECO:0000313" key="2">
    <source>
        <dbReference type="Proteomes" id="UP000076927"/>
    </source>
</evidence>
<evidence type="ECO:0000313" key="1">
    <source>
        <dbReference type="EMBL" id="ANE47900.1"/>
    </source>
</evidence>
<dbReference type="PATRIC" id="fig|1178515.4.peg.3666"/>